<proteinExistence type="inferred from homology"/>
<dbReference type="Proteomes" id="UP000295560">
    <property type="component" value="Unassembled WGS sequence"/>
</dbReference>
<dbReference type="Gene3D" id="3.90.226.10">
    <property type="entry name" value="2-enoyl-CoA Hydratase, Chain A, domain 1"/>
    <property type="match status" value="1"/>
</dbReference>
<dbReference type="PANTHER" id="PTHR42964:SF1">
    <property type="entry name" value="POLYKETIDE BIOSYNTHESIS ENOYL-COA HYDRATASE PKSH-RELATED"/>
    <property type="match status" value="1"/>
</dbReference>
<dbReference type="PANTHER" id="PTHR42964">
    <property type="entry name" value="ENOYL-COA HYDRATASE"/>
    <property type="match status" value="1"/>
</dbReference>
<evidence type="ECO:0000313" key="2">
    <source>
        <dbReference type="EMBL" id="TCK21199.1"/>
    </source>
</evidence>
<dbReference type="GO" id="GO:0003824">
    <property type="term" value="F:catalytic activity"/>
    <property type="evidence" value="ECO:0007669"/>
    <property type="project" value="UniProtKB-ARBA"/>
</dbReference>
<dbReference type="EMBL" id="SMFZ01000002">
    <property type="protein sequence ID" value="TCK21199.1"/>
    <property type="molecule type" value="Genomic_DNA"/>
</dbReference>
<dbReference type="Pfam" id="PF00378">
    <property type="entry name" value="ECH_1"/>
    <property type="match status" value="1"/>
</dbReference>
<accession>A0A4R1HNF2</accession>
<dbReference type="SUPFAM" id="SSF52096">
    <property type="entry name" value="ClpP/crotonase"/>
    <property type="match status" value="1"/>
</dbReference>
<dbReference type="InterPro" id="IPR001753">
    <property type="entry name" value="Enoyl-CoA_hydra/iso"/>
</dbReference>
<gene>
    <name evidence="2" type="ORF">EV378_5178</name>
</gene>
<sequence length="266" mass="27876">MPGVSESDTSGTELVHLDVASGVATITLDSPHNRNALSARLRRELLAHLDAAIADDAVRVIVLTHTGTVFCAGMDLKESRGADAQQQGVTEVPRILQTLWDSPTPVIARLSGPARAGGVGIVAACDVAIAAEDATFAFSEVRIGVIPAVISVTVLPRLSARAAHELFLTGETFDAARAAAVGLINRAVPADGLDDEVARYAHMLRLGAPGALAGAKEMLRRARPATMAEDFAEMNTLSACYFAGEEGQEGIRAFGEKRTPSWVPQG</sequence>
<protein>
    <submittedName>
        <fullName evidence="2">Methylglutaconyl-CoA hydratase</fullName>
    </submittedName>
</protein>
<dbReference type="AlphaFoldDB" id="A0A4R1HNF2"/>
<name>A0A4R1HNF2_PSEEN</name>
<reference evidence="2 3" key="1">
    <citation type="submission" date="2019-03" db="EMBL/GenBank/DDBJ databases">
        <title>Sequencing the genomes of 1000 actinobacteria strains.</title>
        <authorList>
            <person name="Klenk H.-P."/>
        </authorList>
    </citation>
    <scope>NUCLEOTIDE SEQUENCE [LARGE SCALE GENOMIC DNA]</scope>
    <source>
        <strain evidence="2 3">DSM 44969</strain>
    </source>
</reference>
<comment type="similarity">
    <text evidence="1">Belongs to the enoyl-CoA hydratase/isomerase family.</text>
</comment>
<evidence type="ECO:0000313" key="3">
    <source>
        <dbReference type="Proteomes" id="UP000295560"/>
    </source>
</evidence>
<dbReference type="InterPro" id="IPR029045">
    <property type="entry name" value="ClpP/crotonase-like_dom_sf"/>
</dbReference>
<dbReference type="InterPro" id="IPR051683">
    <property type="entry name" value="Enoyl-CoA_Hydratase/Isomerase"/>
</dbReference>
<keyword evidence="3" id="KW-1185">Reference proteome</keyword>
<dbReference type="Gene3D" id="1.10.12.10">
    <property type="entry name" value="Lyase 2-enoyl-coa Hydratase, Chain A, domain 2"/>
    <property type="match status" value="1"/>
</dbReference>
<dbReference type="CDD" id="cd06558">
    <property type="entry name" value="crotonase-like"/>
    <property type="match status" value="1"/>
</dbReference>
<evidence type="ECO:0000256" key="1">
    <source>
        <dbReference type="ARBA" id="ARBA00005254"/>
    </source>
</evidence>
<dbReference type="InterPro" id="IPR014748">
    <property type="entry name" value="Enoyl-CoA_hydra_C"/>
</dbReference>
<comment type="caution">
    <text evidence="2">The sequence shown here is derived from an EMBL/GenBank/DDBJ whole genome shotgun (WGS) entry which is preliminary data.</text>
</comment>
<organism evidence="2 3">
    <name type="scientific">Pseudonocardia endophytica</name>
    <dbReference type="NCBI Taxonomy" id="401976"/>
    <lineage>
        <taxon>Bacteria</taxon>
        <taxon>Bacillati</taxon>
        <taxon>Actinomycetota</taxon>
        <taxon>Actinomycetes</taxon>
        <taxon>Pseudonocardiales</taxon>
        <taxon>Pseudonocardiaceae</taxon>
        <taxon>Pseudonocardia</taxon>
    </lineage>
</organism>